<feature type="region of interest" description="Disordered" evidence="1">
    <location>
        <begin position="281"/>
        <end position="328"/>
    </location>
</feature>
<comment type="caution">
    <text evidence="3">The sequence shown here is derived from an EMBL/GenBank/DDBJ whole genome shotgun (WGS) entry which is preliminary data.</text>
</comment>
<feature type="domain" description="HNH nuclease" evidence="2">
    <location>
        <begin position="52"/>
        <end position="119"/>
    </location>
</feature>
<evidence type="ECO:0000256" key="1">
    <source>
        <dbReference type="SAM" id="MobiDB-lite"/>
    </source>
</evidence>
<evidence type="ECO:0000259" key="2">
    <source>
        <dbReference type="Pfam" id="PF13391"/>
    </source>
</evidence>
<sequence length="328" mass="37599">MPRLAIERYAYGDDEQTPSRRIVINKQSNSLESAPPSLLGDVKDASCYGDRCAVSRISKESAASENSHVVARKLTRLDGMMSEIEKHWHLGDGELNLDSRYNCFFVNPLLHRLFEKGHWLLLPSENMIDAYLNTDVDLSSPSSLWEGLQLTGTQYPEGRKLYSYEFFPLNYRVMKSVGFLTLNPDFFNMDESHELLPDVALEKEAYPYSDQLRNIPLHIHPHFAIVKIGWTLCTNPGWVALLPEDLSPERKLRLEFCKILFDRWSNQADLDIPLEIDHDPNTDDLLLATDPRTHGPEQESPGPRNRPQTPVTPTRRPSKRSRRDDMLG</sequence>
<organism evidence="3 4">
    <name type="scientific">Panaeolus cyanescens</name>
    <dbReference type="NCBI Taxonomy" id="181874"/>
    <lineage>
        <taxon>Eukaryota</taxon>
        <taxon>Fungi</taxon>
        <taxon>Dikarya</taxon>
        <taxon>Basidiomycota</taxon>
        <taxon>Agaricomycotina</taxon>
        <taxon>Agaricomycetes</taxon>
        <taxon>Agaricomycetidae</taxon>
        <taxon>Agaricales</taxon>
        <taxon>Agaricineae</taxon>
        <taxon>Galeropsidaceae</taxon>
        <taxon>Panaeolus</taxon>
    </lineage>
</organism>
<dbReference type="InParanoid" id="A0A409VL07"/>
<evidence type="ECO:0000313" key="4">
    <source>
        <dbReference type="Proteomes" id="UP000284842"/>
    </source>
</evidence>
<accession>A0A409VL07</accession>
<dbReference type="STRING" id="181874.A0A409VL07"/>
<keyword evidence="4" id="KW-1185">Reference proteome</keyword>
<name>A0A409VL07_9AGAR</name>
<feature type="compositionally biased region" description="Low complexity" evidence="1">
    <location>
        <begin position="303"/>
        <end position="315"/>
    </location>
</feature>
<protein>
    <recommendedName>
        <fullName evidence="2">HNH nuclease domain-containing protein</fullName>
    </recommendedName>
</protein>
<dbReference type="EMBL" id="NHTK01006030">
    <property type="protein sequence ID" value="PPQ66940.1"/>
    <property type="molecule type" value="Genomic_DNA"/>
</dbReference>
<dbReference type="Proteomes" id="UP000284842">
    <property type="component" value="Unassembled WGS sequence"/>
</dbReference>
<evidence type="ECO:0000313" key="3">
    <source>
        <dbReference type="EMBL" id="PPQ66940.1"/>
    </source>
</evidence>
<dbReference type="AlphaFoldDB" id="A0A409VL07"/>
<reference evidence="3 4" key="1">
    <citation type="journal article" date="2018" name="Evol. Lett.">
        <title>Horizontal gene cluster transfer increased hallucinogenic mushroom diversity.</title>
        <authorList>
            <person name="Reynolds H.T."/>
            <person name="Vijayakumar V."/>
            <person name="Gluck-Thaler E."/>
            <person name="Korotkin H.B."/>
            <person name="Matheny P.B."/>
            <person name="Slot J.C."/>
        </authorList>
    </citation>
    <scope>NUCLEOTIDE SEQUENCE [LARGE SCALE GENOMIC DNA]</scope>
    <source>
        <strain evidence="3 4">2629</strain>
    </source>
</reference>
<dbReference type="Pfam" id="PF13391">
    <property type="entry name" value="HNH_2"/>
    <property type="match status" value="1"/>
</dbReference>
<proteinExistence type="predicted"/>
<dbReference type="InterPro" id="IPR003615">
    <property type="entry name" value="HNH_nuc"/>
</dbReference>
<gene>
    <name evidence="3" type="ORF">CVT24_008537</name>
</gene>